<dbReference type="OrthoDB" id="10526222at2759"/>
<dbReference type="AlphaFoldDB" id="A0A8B6EYW7"/>
<evidence type="ECO:0000256" key="1">
    <source>
        <dbReference type="SAM" id="MobiDB-lite"/>
    </source>
</evidence>
<gene>
    <name evidence="2" type="ORF">MGAL_10B004565</name>
</gene>
<protein>
    <submittedName>
        <fullName evidence="2">Uncharacterized protein</fullName>
    </submittedName>
</protein>
<reference evidence="2" key="1">
    <citation type="submission" date="2018-11" db="EMBL/GenBank/DDBJ databases">
        <authorList>
            <person name="Alioto T."/>
            <person name="Alioto T."/>
        </authorList>
    </citation>
    <scope>NUCLEOTIDE SEQUENCE</scope>
</reference>
<dbReference type="EMBL" id="UYJE01005985">
    <property type="protein sequence ID" value="VDI42163.1"/>
    <property type="molecule type" value="Genomic_DNA"/>
</dbReference>
<evidence type="ECO:0000313" key="2">
    <source>
        <dbReference type="EMBL" id="VDI42163.1"/>
    </source>
</evidence>
<accession>A0A8B6EYW7</accession>
<feature type="compositionally biased region" description="Low complexity" evidence="1">
    <location>
        <begin position="134"/>
        <end position="173"/>
    </location>
</feature>
<feature type="region of interest" description="Disordered" evidence="1">
    <location>
        <begin position="88"/>
        <end position="173"/>
    </location>
</feature>
<comment type="caution">
    <text evidence="2">The sequence shown here is derived from an EMBL/GenBank/DDBJ whole genome shotgun (WGS) entry which is preliminary data.</text>
</comment>
<organism evidence="2 3">
    <name type="scientific">Mytilus galloprovincialis</name>
    <name type="common">Mediterranean mussel</name>
    <dbReference type="NCBI Taxonomy" id="29158"/>
    <lineage>
        <taxon>Eukaryota</taxon>
        <taxon>Metazoa</taxon>
        <taxon>Spiralia</taxon>
        <taxon>Lophotrochozoa</taxon>
        <taxon>Mollusca</taxon>
        <taxon>Bivalvia</taxon>
        <taxon>Autobranchia</taxon>
        <taxon>Pteriomorphia</taxon>
        <taxon>Mytilida</taxon>
        <taxon>Mytiloidea</taxon>
        <taxon>Mytilidae</taxon>
        <taxon>Mytilinae</taxon>
        <taxon>Mytilus</taxon>
    </lineage>
</organism>
<feature type="compositionally biased region" description="Acidic residues" evidence="1">
    <location>
        <begin position="92"/>
        <end position="106"/>
    </location>
</feature>
<keyword evidence="3" id="KW-1185">Reference proteome</keyword>
<proteinExistence type="predicted"/>
<sequence length="173" mass="19385">MKTRTNWNTSKFQNAMDTNNNMNVASFDAFSGSDNARDFVSVEPNNRPGTEFTNVGAQSKEMGRFSARPSEYPVRHLFQDAKPANRLIFGIDGEDDGGEINDENDFEIPFSSGESYQPQNDYRSETYRGRGSKSKNNSRQNNRGRGNSNYSNPARSRGGRGFNRSNDSSDPLN</sequence>
<feature type="compositionally biased region" description="Polar residues" evidence="1">
    <location>
        <begin position="112"/>
        <end position="121"/>
    </location>
</feature>
<name>A0A8B6EYW7_MYTGA</name>
<dbReference type="Proteomes" id="UP000596742">
    <property type="component" value="Unassembled WGS sequence"/>
</dbReference>
<evidence type="ECO:0000313" key="3">
    <source>
        <dbReference type="Proteomes" id="UP000596742"/>
    </source>
</evidence>